<dbReference type="GO" id="GO:0016747">
    <property type="term" value="F:acyltransferase activity, transferring groups other than amino-acyl groups"/>
    <property type="evidence" value="ECO:0007669"/>
    <property type="project" value="InterPro"/>
</dbReference>
<dbReference type="InterPro" id="IPR016181">
    <property type="entry name" value="Acyl_CoA_acyltransferase"/>
</dbReference>
<dbReference type="InterPro" id="IPR000182">
    <property type="entry name" value="GNAT_dom"/>
</dbReference>
<dbReference type="SUPFAM" id="SSF55729">
    <property type="entry name" value="Acyl-CoA N-acyltransferases (Nat)"/>
    <property type="match status" value="1"/>
</dbReference>
<proteinExistence type="predicted"/>
<gene>
    <name evidence="2" type="ORF">MAE01_11040</name>
</gene>
<keyword evidence="2" id="KW-0808">Transferase</keyword>
<evidence type="ECO:0000313" key="2">
    <source>
        <dbReference type="EMBL" id="GEK85928.1"/>
    </source>
</evidence>
<name>A0A511ACN1_9MICO</name>
<feature type="domain" description="N-acetyltransferase" evidence="1">
    <location>
        <begin position="26"/>
        <end position="187"/>
    </location>
</feature>
<dbReference type="CDD" id="cd04301">
    <property type="entry name" value="NAT_SF"/>
    <property type="match status" value="1"/>
</dbReference>
<dbReference type="RefSeq" id="WP_186806136.1">
    <property type="nucleotide sequence ID" value="NZ_BJUW01000004.1"/>
</dbReference>
<comment type="caution">
    <text evidence="2">The sequence shown here is derived from an EMBL/GenBank/DDBJ whole genome shotgun (WGS) entry which is preliminary data.</text>
</comment>
<dbReference type="EMBL" id="BJUW01000004">
    <property type="protein sequence ID" value="GEK85928.1"/>
    <property type="molecule type" value="Genomic_DNA"/>
</dbReference>
<evidence type="ECO:0000313" key="3">
    <source>
        <dbReference type="Proteomes" id="UP000321225"/>
    </source>
</evidence>
<dbReference type="Gene3D" id="3.40.630.30">
    <property type="match status" value="1"/>
</dbReference>
<dbReference type="AlphaFoldDB" id="A0A511ACN1"/>
<dbReference type="PROSITE" id="PS51186">
    <property type="entry name" value="GNAT"/>
    <property type="match status" value="1"/>
</dbReference>
<evidence type="ECO:0000259" key="1">
    <source>
        <dbReference type="PROSITE" id="PS51186"/>
    </source>
</evidence>
<dbReference type="Proteomes" id="UP000321225">
    <property type="component" value="Unassembled WGS sequence"/>
</dbReference>
<accession>A0A511ACN1</accession>
<dbReference type="Pfam" id="PF00583">
    <property type="entry name" value="Acetyltransf_1"/>
    <property type="match status" value="1"/>
</dbReference>
<protein>
    <submittedName>
        <fullName evidence="2">GNAT family N-acetyltransferase</fullName>
    </submittedName>
</protein>
<reference evidence="2 3" key="1">
    <citation type="submission" date="2019-07" db="EMBL/GenBank/DDBJ databases">
        <title>Whole genome shotgun sequence of Microbacterium aerolatum NBRC 103071.</title>
        <authorList>
            <person name="Hosoyama A."/>
            <person name="Uohara A."/>
            <person name="Ohji S."/>
            <person name="Ichikawa N."/>
        </authorList>
    </citation>
    <scope>NUCLEOTIDE SEQUENCE [LARGE SCALE GENOMIC DNA]</scope>
    <source>
        <strain evidence="2 3">NBRC 103071</strain>
    </source>
</reference>
<keyword evidence="3" id="KW-1185">Reference proteome</keyword>
<organism evidence="2 3">
    <name type="scientific">Microbacterium aerolatum</name>
    <dbReference type="NCBI Taxonomy" id="153731"/>
    <lineage>
        <taxon>Bacteria</taxon>
        <taxon>Bacillati</taxon>
        <taxon>Actinomycetota</taxon>
        <taxon>Actinomycetes</taxon>
        <taxon>Micrococcales</taxon>
        <taxon>Microbacteriaceae</taxon>
        <taxon>Microbacterium</taxon>
    </lineage>
</organism>
<sequence length="363" mass="39986">MSIRLTDTATLHPLVLPARADAAPTDTIRTYADVRNRSIHDVTGRTEDAATAEALLPMLRSNPEVTRTQWYVLDDAEMVGVATLNIMADSGGSTAISIISLLRSAWSRGIGSAVLPHIEAAARDAGVTRLLVWVEHPTSDDSVLPSPTGFGEIPRDHHARFLLKHGFSLEQVERVSMLTWSDAQTARIRTLRDEAASKAVGYRVVQWTLPTPAEHVAGYAWMKEHMSTDVPDAELGMPAEKWDAERVARHDDRYRQRGTTVLVTAAEHVATGELCAYNELAIDIDEPASTTHQEDTLVLASHRGHRLGLLVKAAGLLSWREMHPDSPGIITYNAEENRPMLDINEAIGFAPISYEGAWKKDLR</sequence>